<dbReference type="PANTHER" id="PTHR43163:SF9">
    <property type="entry name" value="ABC TRANSPORTER PERMEASE PROTEIN"/>
    <property type="match status" value="1"/>
</dbReference>
<dbReference type="EMBL" id="JACIIZ010000030">
    <property type="protein sequence ID" value="MBB6255317.1"/>
    <property type="molecule type" value="Genomic_DNA"/>
</dbReference>
<feature type="transmembrane region" description="Helical" evidence="7">
    <location>
        <begin position="202"/>
        <end position="220"/>
    </location>
</feature>
<feature type="transmembrane region" description="Helical" evidence="7">
    <location>
        <begin position="21"/>
        <end position="43"/>
    </location>
</feature>
<evidence type="ECO:0000256" key="6">
    <source>
        <dbReference type="ARBA" id="ARBA00023136"/>
    </source>
</evidence>
<evidence type="ECO:0000256" key="5">
    <source>
        <dbReference type="ARBA" id="ARBA00022989"/>
    </source>
</evidence>
<organism evidence="9 10">
    <name type="scientific">Nitrospirillum iridis</name>
    <dbReference type="NCBI Taxonomy" id="765888"/>
    <lineage>
        <taxon>Bacteria</taxon>
        <taxon>Pseudomonadati</taxon>
        <taxon>Pseudomonadota</taxon>
        <taxon>Alphaproteobacteria</taxon>
        <taxon>Rhodospirillales</taxon>
        <taxon>Azospirillaceae</taxon>
        <taxon>Nitrospirillum</taxon>
    </lineage>
</organism>
<keyword evidence="4 7" id="KW-0812">Transmembrane</keyword>
<proteinExistence type="inferred from homology"/>
<dbReference type="Pfam" id="PF00528">
    <property type="entry name" value="BPD_transp_1"/>
    <property type="match status" value="1"/>
</dbReference>
<evidence type="ECO:0000256" key="2">
    <source>
        <dbReference type="ARBA" id="ARBA00022448"/>
    </source>
</evidence>
<evidence type="ECO:0000256" key="4">
    <source>
        <dbReference type="ARBA" id="ARBA00022692"/>
    </source>
</evidence>
<feature type="transmembrane region" description="Helical" evidence="7">
    <location>
        <begin position="114"/>
        <end position="134"/>
    </location>
</feature>
<feature type="domain" description="ABC transmembrane type-1" evidence="8">
    <location>
        <begin position="110"/>
        <end position="325"/>
    </location>
</feature>
<feature type="transmembrane region" description="Helical" evidence="7">
    <location>
        <begin position="146"/>
        <end position="172"/>
    </location>
</feature>
<comment type="caution">
    <text evidence="9">The sequence shown here is derived from an EMBL/GenBank/DDBJ whole genome shotgun (WGS) entry which is preliminary data.</text>
</comment>
<keyword evidence="2 7" id="KW-0813">Transport</keyword>
<evidence type="ECO:0000313" key="10">
    <source>
        <dbReference type="Proteomes" id="UP000539175"/>
    </source>
</evidence>
<keyword evidence="6 7" id="KW-0472">Membrane</keyword>
<feature type="transmembrane region" description="Helical" evidence="7">
    <location>
        <begin position="302"/>
        <end position="328"/>
    </location>
</feature>
<evidence type="ECO:0000256" key="1">
    <source>
        <dbReference type="ARBA" id="ARBA00004651"/>
    </source>
</evidence>
<comment type="similarity">
    <text evidence="7">Belongs to the binding-protein-dependent transport system permease family.</text>
</comment>
<dbReference type="RefSeq" id="WP_184807828.1">
    <property type="nucleotide sequence ID" value="NZ_JACIIZ010000030.1"/>
</dbReference>
<evidence type="ECO:0000256" key="3">
    <source>
        <dbReference type="ARBA" id="ARBA00022475"/>
    </source>
</evidence>
<protein>
    <submittedName>
        <fullName evidence="9">Peptide/nickel transport system permease protein</fullName>
    </submittedName>
</protein>
<dbReference type="PANTHER" id="PTHR43163">
    <property type="entry name" value="DIPEPTIDE TRANSPORT SYSTEM PERMEASE PROTEIN DPPB-RELATED"/>
    <property type="match status" value="1"/>
</dbReference>
<comment type="subcellular location">
    <subcellularLocation>
        <location evidence="1 7">Cell membrane</location>
        <topology evidence="1 7">Multi-pass membrane protein</topology>
    </subcellularLocation>
</comment>
<sequence>MTGAAAIALTRQGLYRLGYNLLTRILPIVAGVACFNLLIMHVMTGDAADVLAGNAGGATAQELARLRHEFGLDQPFAQRFLGYLWAVLHGDLGLSQTQGVPVAGLILARLPTTFLLMGVSLTFSLLLGVGLGVLGARHPGGWTDGLVSGLILTLYAMPSFWFGLMAIVLFSVKLGWLPSGGLDSLEQVPEGWAWAADRLKHLLLPGLTLANFHIAVYARLTRGILLDIEREDFVRTLRAKGASAGRILLFHMLPNAALPILTMVGLQMAALFGGSVVVESVFGLPGLGRLILDALLSRDMTLLTGILLVSSVMVTVINLLLDLLFFLIDPRVRSGAGMSPDRLGQEGE</sequence>
<dbReference type="InterPro" id="IPR000515">
    <property type="entry name" value="MetI-like"/>
</dbReference>
<dbReference type="SUPFAM" id="SSF161098">
    <property type="entry name" value="MetI-like"/>
    <property type="match status" value="1"/>
</dbReference>
<dbReference type="GO" id="GO:0055085">
    <property type="term" value="P:transmembrane transport"/>
    <property type="evidence" value="ECO:0007669"/>
    <property type="project" value="InterPro"/>
</dbReference>
<gene>
    <name evidence="9" type="ORF">FHS74_005916</name>
</gene>
<keyword evidence="3" id="KW-1003">Cell membrane</keyword>
<keyword evidence="5 7" id="KW-1133">Transmembrane helix</keyword>
<dbReference type="Proteomes" id="UP000539175">
    <property type="component" value="Unassembled WGS sequence"/>
</dbReference>
<dbReference type="GO" id="GO:0005886">
    <property type="term" value="C:plasma membrane"/>
    <property type="evidence" value="ECO:0007669"/>
    <property type="project" value="UniProtKB-SubCell"/>
</dbReference>
<dbReference type="CDD" id="cd06261">
    <property type="entry name" value="TM_PBP2"/>
    <property type="match status" value="1"/>
</dbReference>
<accession>A0A7X0B4M1</accession>
<dbReference type="PROSITE" id="PS50928">
    <property type="entry name" value="ABC_TM1"/>
    <property type="match status" value="1"/>
</dbReference>
<evidence type="ECO:0000313" key="9">
    <source>
        <dbReference type="EMBL" id="MBB6255317.1"/>
    </source>
</evidence>
<name>A0A7X0B4M1_9PROT</name>
<evidence type="ECO:0000259" key="8">
    <source>
        <dbReference type="PROSITE" id="PS50928"/>
    </source>
</evidence>
<evidence type="ECO:0000256" key="7">
    <source>
        <dbReference type="RuleBase" id="RU363032"/>
    </source>
</evidence>
<reference evidence="9 10" key="1">
    <citation type="submission" date="2020-08" db="EMBL/GenBank/DDBJ databases">
        <title>Genomic Encyclopedia of Type Strains, Phase IV (KMG-IV): sequencing the most valuable type-strain genomes for metagenomic binning, comparative biology and taxonomic classification.</title>
        <authorList>
            <person name="Goeker M."/>
        </authorList>
    </citation>
    <scope>NUCLEOTIDE SEQUENCE [LARGE SCALE GENOMIC DNA]</scope>
    <source>
        <strain evidence="9 10">DSM 22198</strain>
    </source>
</reference>
<feature type="transmembrane region" description="Helical" evidence="7">
    <location>
        <begin position="256"/>
        <end position="282"/>
    </location>
</feature>
<dbReference type="Gene3D" id="1.10.3720.10">
    <property type="entry name" value="MetI-like"/>
    <property type="match status" value="1"/>
</dbReference>
<dbReference type="AlphaFoldDB" id="A0A7X0B4M1"/>
<keyword evidence="10" id="KW-1185">Reference proteome</keyword>
<dbReference type="InterPro" id="IPR035906">
    <property type="entry name" value="MetI-like_sf"/>
</dbReference>